<dbReference type="AlphaFoldDB" id="A0A1Z4JCL8"/>
<evidence type="ECO:0008006" key="7">
    <source>
        <dbReference type="Google" id="ProtNLM"/>
    </source>
</evidence>
<gene>
    <name evidence="5" type="ORF">NIES2135_12670</name>
</gene>
<dbReference type="GO" id="GO:0004848">
    <property type="term" value="F:ureidoglycolate hydrolase activity"/>
    <property type="evidence" value="ECO:0007669"/>
    <property type="project" value="InterPro"/>
</dbReference>
<keyword evidence="2" id="KW-0659">Purine metabolism</keyword>
<dbReference type="PANTHER" id="PTHR35721:SF1">
    <property type="entry name" value="UREIDOGLYCOLATE HYDROLASE"/>
    <property type="match status" value="1"/>
</dbReference>
<comment type="subunit">
    <text evidence="1">Homodimer.</text>
</comment>
<name>A0A1Z4JCL8_LEPBY</name>
<dbReference type="InterPro" id="IPR024060">
    <property type="entry name" value="Ureidoglycolate_lyase_dom_sf"/>
</dbReference>
<dbReference type="Proteomes" id="UP000217895">
    <property type="component" value="Chromosome"/>
</dbReference>
<accession>A0A1Z4JCL8</accession>
<keyword evidence="3" id="KW-0456">Lyase</keyword>
<organism evidence="5 6">
    <name type="scientific">Leptolyngbya boryana NIES-2135</name>
    <dbReference type="NCBI Taxonomy" id="1973484"/>
    <lineage>
        <taxon>Bacteria</taxon>
        <taxon>Bacillati</taxon>
        <taxon>Cyanobacteriota</taxon>
        <taxon>Cyanophyceae</taxon>
        <taxon>Leptolyngbyales</taxon>
        <taxon>Leptolyngbyaceae</taxon>
        <taxon>Leptolyngbya group</taxon>
        <taxon>Leptolyngbya</taxon>
    </lineage>
</organism>
<sequence>MQLQANLITPESFRPFGQVIQASVDGKTFDREDAQLHLQNGIPRFYIMRLQHRGRTFHKITRHQQCTQCLGALEGREWLIAVAPPSEAAAPAIADLTAFRIPGNCFIKLDLGTWHAGPYFDSDVVDFYNLELSDTNLVDHDTCDLKSTYGTEFEII</sequence>
<keyword evidence="6" id="KW-1185">Reference proteome</keyword>
<evidence type="ECO:0000256" key="1">
    <source>
        <dbReference type="ARBA" id="ARBA00011738"/>
    </source>
</evidence>
<dbReference type="GO" id="GO:0050385">
    <property type="term" value="F:ureidoglycolate lyase activity"/>
    <property type="evidence" value="ECO:0007669"/>
    <property type="project" value="UniProtKB-EC"/>
</dbReference>
<evidence type="ECO:0000313" key="5">
    <source>
        <dbReference type="EMBL" id="BAY54450.1"/>
    </source>
</evidence>
<reference evidence="5 6" key="1">
    <citation type="submission" date="2017-06" db="EMBL/GenBank/DDBJ databases">
        <title>Genome sequencing of cyanobaciteial culture collection at National Institute for Environmental Studies (NIES).</title>
        <authorList>
            <person name="Hirose Y."/>
            <person name="Shimura Y."/>
            <person name="Fujisawa T."/>
            <person name="Nakamura Y."/>
            <person name="Kawachi M."/>
        </authorList>
    </citation>
    <scope>NUCLEOTIDE SEQUENCE [LARGE SCALE GENOMIC DNA]</scope>
    <source>
        <strain evidence="5 6">NIES-2135</strain>
    </source>
</reference>
<dbReference type="SUPFAM" id="SSF51182">
    <property type="entry name" value="RmlC-like cupins"/>
    <property type="match status" value="1"/>
</dbReference>
<dbReference type="Pfam" id="PF04115">
    <property type="entry name" value="Ureidogly_lyase"/>
    <property type="match status" value="1"/>
</dbReference>
<dbReference type="PANTHER" id="PTHR35721">
    <property type="entry name" value="UREIDOGLYCOLATE HYDROLASE"/>
    <property type="match status" value="1"/>
</dbReference>
<comment type="catalytic activity">
    <reaction evidence="4">
        <text>(S)-ureidoglycolate = urea + glyoxylate</text>
        <dbReference type="Rhea" id="RHEA:11304"/>
        <dbReference type="ChEBI" id="CHEBI:16199"/>
        <dbReference type="ChEBI" id="CHEBI:36655"/>
        <dbReference type="ChEBI" id="CHEBI:57296"/>
        <dbReference type="EC" id="4.3.2.3"/>
    </reaction>
</comment>
<protein>
    <recommendedName>
        <fullName evidence="7">Ureidoglycolate hydrolase</fullName>
    </recommendedName>
</protein>
<proteinExistence type="predicted"/>
<evidence type="ECO:0000256" key="2">
    <source>
        <dbReference type="ARBA" id="ARBA00022631"/>
    </source>
</evidence>
<evidence type="ECO:0000313" key="6">
    <source>
        <dbReference type="Proteomes" id="UP000217895"/>
    </source>
</evidence>
<dbReference type="Gene3D" id="2.60.120.480">
    <property type="entry name" value="Ureidoglycolate hydrolase"/>
    <property type="match status" value="1"/>
</dbReference>
<dbReference type="InterPro" id="IPR011051">
    <property type="entry name" value="RmlC_Cupin_sf"/>
</dbReference>
<dbReference type="GO" id="GO:0000256">
    <property type="term" value="P:allantoin catabolic process"/>
    <property type="evidence" value="ECO:0007669"/>
    <property type="project" value="InterPro"/>
</dbReference>
<dbReference type="GO" id="GO:0006144">
    <property type="term" value="P:purine nucleobase metabolic process"/>
    <property type="evidence" value="ECO:0007669"/>
    <property type="project" value="UniProtKB-KW"/>
</dbReference>
<evidence type="ECO:0000256" key="3">
    <source>
        <dbReference type="ARBA" id="ARBA00023239"/>
    </source>
</evidence>
<dbReference type="InterPro" id="IPR007247">
    <property type="entry name" value="Ureidogly_lyase"/>
</dbReference>
<dbReference type="EMBL" id="AP018203">
    <property type="protein sequence ID" value="BAY54450.1"/>
    <property type="molecule type" value="Genomic_DNA"/>
</dbReference>
<evidence type="ECO:0000256" key="4">
    <source>
        <dbReference type="ARBA" id="ARBA00047684"/>
    </source>
</evidence>